<evidence type="ECO:0000256" key="6">
    <source>
        <dbReference type="SAM" id="MobiDB-lite"/>
    </source>
</evidence>
<evidence type="ECO:0000313" key="9">
    <source>
        <dbReference type="Proteomes" id="UP000321617"/>
    </source>
</evidence>
<dbReference type="Pfam" id="PF13087">
    <property type="entry name" value="AAA_12"/>
    <property type="match status" value="1"/>
</dbReference>
<dbReference type="GO" id="GO:0004386">
    <property type="term" value="F:helicase activity"/>
    <property type="evidence" value="ECO:0007669"/>
    <property type="project" value="UniProtKB-KW"/>
</dbReference>
<keyword evidence="5" id="KW-0067">ATP-binding</keyword>
<feature type="domain" description="AAA+ ATPase" evidence="7">
    <location>
        <begin position="239"/>
        <end position="610"/>
    </location>
</feature>
<organism evidence="8 9">
    <name type="scientific">Stackebrandtia albiflava</name>
    <dbReference type="NCBI Taxonomy" id="406432"/>
    <lineage>
        <taxon>Bacteria</taxon>
        <taxon>Bacillati</taxon>
        <taxon>Actinomycetota</taxon>
        <taxon>Actinomycetes</taxon>
        <taxon>Glycomycetales</taxon>
        <taxon>Glycomycetaceae</taxon>
        <taxon>Stackebrandtia</taxon>
    </lineage>
</organism>
<proteinExistence type="inferred from homology"/>
<evidence type="ECO:0000256" key="4">
    <source>
        <dbReference type="ARBA" id="ARBA00022806"/>
    </source>
</evidence>
<dbReference type="SUPFAM" id="SSF52540">
    <property type="entry name" value="P-loop containing nucleoside triphosphate hydrolases"/>
    <property type="match status" value="1"/>
</dbReference>
<dbReference type="InterPro" id="IPR047187">
    <property type="entry name" value="SF1_C_Upf1"/>
</dbReference>
<dbReference type="GO" id="GO:0016787">
    <property type="term" value="F:hydrolase activity"/>
    <property type="evidence" value="ECO:0007669"/>
    <property type="project" value="UniProtKB-KW"/>
</dbReference>
<dbReference type="SMART" id="SM00382">
    <property type="entry name" value="AAA"/>
    <property type="match status" value="1"/>
</dbReference>
<keyword evidence="2" id="KW-0547">Nucleotide-binding</keyword>
<keyword evidence="3" id="KW-0378">Hydrolase</keyword>
<dbReference type="PANTHER" id="PTHR43788">
    <property type="entry name" value="DNA2/NAM7 HELICASE FAMILY MEMBER"/>
    <property type="match status" value="1"/>
</dbReference>
<dbReference type="RefSeq" id="WP_147141049.1">
    <property type="nucleotide sequence ID" value="NZ_BAABIJ010000003.1"/>
</dbReference>
<dbReference type="AlphaFoldDB" id="A0A562UXZ6"/>
<comment type="similarity">
    <text evidence="1">Belongs to the DNA2/NAM7 helicase family.</text>
</comment>
<dbReference type="OrthoDB" id="3197455at2"/>
<dbReference type="GO" id="GO:0005524">
    <property type="term" value="F:ATP binding"/>
    <property type="evidence" value="ECO:0007669"/>
    <property type="project" value="UniProtKB-KW"/>
</dbReference>
<evidence type="ECO:0000256" key="1">
    <source>
        <dbReference type="ARBA" id="ARBA00007913"/>
    </source>
</evidence>
<keyword evidence="4" id="KW-0347">Helicase</keyword>
<evidence type="ECO:0000256" key="5">
    <source>
        <dbReference type="ARBA" id="ARBA00022840"/>
    </source>
</evidence>
<dbReference type="PANTHER" id="PTHR43788:SF8">
    <property type="entry name" value="DNA-BINDING PROTEIN SMUBP-2"/>
    <property type="match status" value="1"/>
</dbReference>
<dbReference type="Gene3D" id="3.40.50.300">
    <property type="entry name" value="P-loop containing nucleotide triphosphate hydrolases"/>
    <property type="match status" value="2"/>
</dbReference>
<dbReference type="CDD" id="cd18808">
    <property type="entry name" value="SF1_C_Upf1"/>
    <property type="match status" value="1"/>
</dbReference>
<evidence type="ECO:0000256" key="2">
    <source>
        <dbReference type="ARBA" id="ARBA00022741"/>
    </source>
</evidence>
<keyword evidence="9" id="KW-1185">Reference proteome</keyword>
<evidence type="ECO:0000259" key="7">
    <source>
        <dbReference type="SMART" id="SM00382"/>
    </source>
</evidence>
<reference evidence="8 9" key="1">
    <citation type="journal article" date="2013" name="Stand. Genomic Sci.">
        <title>Genomic Encyclopedia of Type Strains, Phase I: The one thousand microbial genomes (KMG-I) project.</title>
        <authorList>
            <person name="Kyrpides N.C."/>
            <person name="Woyke T."/>
            <person name="Eisen J.A."/>
            <person name="Garrity G."/>
            <person name="Lilburn T.G."/>
            <person name="Beck B.J."/>
            <person name="Whitman W.B."/>
            <person name="Hugenholtz P."/>
            <person name="Klenk H.P."/>
        </authorList>
    </citation>
    <scope>NUCLEOTIDE SEQUENCE [LARGE SCALE GENOMIC DNA]</scope>
    <source>
        <strain evidence="8 9">DSM 45044</strain>
    </source>
</reference>
<accession>A0A562UXZ6</accession>
<sequence>MDVSRLFLALADLAPKGRNGLTGAVPERTPFSWHIGLFSPLQGMEASRLASLDELHRHERLLRHGWGVVVGDTTVDGRRRPVMLPLVTRPVRLRRIGHRYRVEEAGDVTVHPSVTDQATVDTLEAVFHSPAGAPGGDALLTAARATGLPVARVADGPVEDALVVVPHAIVFLARHADRVGVADDLRRWATVPGVAETALGAVHRTAATEQATEPGTDSEPWSPLPLNTDQRLALLRARNGPVTVVSGAPGCGKSHLLAAVALDAIDAGRSVLLATQSVHAADVLAGLLARQPGPTPVLFGDSEKRAAFLTELSGGLATGFTAEEVRVHELRAEAAQRHVRTIEAELREALRQESLASRVRPADTLLLNDFPRLRDTGTDLSRVFRHLAAAEAGEGWRARWGRWRLRRLAGDRPLPEVRAAATVAEHHHAAARLAAGSGTDLTGRWTDLHEAEELARHAIGDRLRHRAGAASRRDGGAARALTALTAAMRAGRSRRRGMLTEIDPVDLLRALPLWIGTVSDVEDVLPAIPGMFDLVIMDEASHIDQLRAAPVLVRAKTAVVAGDPRQLRFVSFVSDAEVDVVAARHGLTGDRDRLDVRRSSAFDLAASTAATVRLTEHHRSVPHLIDFPARRFYQGRVAPVTRHPRNDDVDAIDVHRVTAEAPEESGAVPAEVDETLRLVDEAVQAGEEDIAVITPFRAQADAVERHLLARYPETISRRLLRIGTVHAFQGSEADTVVVSLGVTDGCSAGRKRFAASPNLFNVMVTRARRRLHVVTSLTAPDGLIGDFLAHAERPLPPPEATEPGEWVRELAVELRRAGVAVTEGYPVGHWTVDLCAGRGEDAVGLICAVHPDGVDAHLARQRSLHRAGWRLGDAFASRYRSDPTRAALDLLTRYGLTAS</sequence>
<dbReference type="InterPro" id="IPR050534">
    <property type="entry name" value="Coronavir_polyprotein_1ab"/>
</dbReference>
<dbReference type="Pfam" id="PF13086">
    <property type="entry name" value="AAA_11"/>
    <property type="match status" value="1"/>
</dbReference>
<dbReference type="InterPro" id="IPR027417">
    <property type="entry name" value="P-loop_NTPase"/>
</dbReference>
<feature type="region of interest" description="Disordered" evidence="6">
    <location>
        <begin position="205"/>
        <end position="224"/>
    </location>
</feature>
<evidence type="ECO:0000313" key="8">
    <source>
        <dbReference type="EMBL" id="TWJ10482.1"/>
    </source>
</evidence>
<name>A0A562UXZ6_9ACTN</name>
<gene>
    <name evidence="8" type="ORF">LX16_3899</name>
</gene>
<dbReference type="InterPro" id="IPR041677">
    <property type="entry name" value="DNA2/NAM7_AAA_11"/>
</dbReference>
<dbReference type="InterPro" id="IPR041679">
    <property type="entry name" value="DNA2/NAM7-like_C"/>
</dbReference>
<dbReference type="Proteomes" id="UP000321617">
    <property type="component" value="Unassembled WGS sequence"/>
</dbReference>
<comment type="caution">
    <text evidence="8">The sequence shown here is derived from an EMBL/GenBank/DDBJ whole genome shotgun (WGS) entry which is preliminary data.</text>
</comment>
<evidence type="ECO:0000256" key="3">
    <source>
        <dbReference type="ARBA" id="ARBA00022801"/>
    </source>
</evidence>
<protein>
    <submittedName>
        <fullName evidence="8">AAA domain-containing protein</fullName>
    </submittedName>
</protein>
<dbReference type="InterPro" id="IPR003593">
    <property type="entry name" value="AAA+_ATPase"/>
</dbReference>
<dbReference type="EMBL" id="VLLL01000007">
    <property type="protein sequence ID" value="TWJ10482.1"/>
    <property type="molecule type" value="Genomic_DNA"/>
</dbReference>